<protein>
    <submittedName>
        <fullName evidence="1">Uncharacterized protein</fullName>
    </submittedName>
</protein>
<dbReference type="STRING" id="47853.TK50_15505"/>
<dbReference type="AlphaFoldDB" id="A0A1C4ZRL7"/>
<dbReference type="EMBL" id="FMCT01000009">
    <property type="protein sequence ID" value="SCF35618.1"/>
    <property type="molecule type" value="Genomic_DNA"/>
</dbReference>
<name>A0A1C4ZRL7_9ACTN</name>
<gene>
    <name evidence="1" type="ORF">GA0070563_109177</name>
</gene>
<dbReference type="Proteomes" id="UP000183585">
    <property type="component" value="Unassembled WGS sequence"/>
</dbReference>
<keyword evidence="2" id="KW-1185">Reference proteome</keyword>
<dbReference type="RefSeq" id="WP_074476180.1">
    <property type="nucleotide sequence ID" value="NZ_FMCT01000009.1"/>
</dbReference>
<reference evidence="2" key="1">
    <citation type="submission" date="2016-06" db="EMBL/GenBank/DDBJ databases">
        <authorList>
            <person name="Varghese N."/>
            <person name="Submissions Spin"/>
        </authorList>
    </citation>
    <scope>NUCLEOTIDE SEQUENCE [LARGE SCALE GENOMIC DNA]</scope>
    <source>
        <strain evidence="2">DSM 43168</strain>
    </source>
</reference>
<organism evidence="1 2">
    <name type="scientific">Micromonospora carbonacea</name>
    <dbReference type="NCBI Taxonomy" id="47853"/>
    <lineage>
        <taxon>Bacteria</taxon>
        <taxon>Bacillati</taxon>
        <taxon>Actinomycetota</taxon>
        <taxon>Actinomycetes</taxon>
        <taxon>Micromonosporales</taxon>
        <taxon>Micromonosporaceae</taxon>
        <taxon>Micromonospora</taxon>
    </lineage>
</organism>
<evidence type="ECO:0000313" key="1">
    <source>
        <dbReference type="EMBL" id="SCF35618.1"/>
    </source>
</evidence>
<accession>A0A1C4ZRL7</accession>
<proteinExistence type="predicted"/>
<sequence length="99" mass="10615">MAESAPSPGADGGRLLARSYRIVNAGAGEFAFTDLGTTVLGGVRGRQFRLFTPVRRERLRLLTSLAEFAALRHEANLSDNPLAVAAERDISKDPGTSCR</sequence>
<evidence type="ECO:0000313" key="2">
    <source>
        <dbReference type="Proteomes" id="UP000183585"/>
    </source>
</evidence>